<proteinExistence type="predicted"/>
<keyword evidence="2" id="KW-1185">Reference proteome</keyword>
<evidence type="ECO:0000313" key="2">
    <source>
        <dbReference type="Proteomes" id="UP001580407"/>
    </source>
</evidence>
<gene>
    <name evidence="1" type="ORF">ACE3NQ_15090</name>
</gene>
<dbReference type="RefSeq" id="WP_375526010.1">
    <property type="nucleotide sequence ID" value="NZ_JBHILM010000016.1"/>
</dbReference>
<organism evidence="1 2">
    <name type="scientific">Paenibacillus terreus</name>
    <dbReference type="NCBI Taxonomy" id="1387834"/>
    <lineage>
        <taxon>Bacteria</taxon>
        <taxon>Bacillati</taxon>
        <taxon>Bacillota</taxon>
        <taxon>Bacilli</taxon>
        <taxon>Bacillales</taxon>
        <taxon>Paenibacillaceae</taxon>
        <taxon>Paenibacillus</taxon>
    </lineage>
</organism>
<comment type="caution">
    <text evidence="1">The sequence shown here is derived from an EMBL/GenBank/DDBJ whole genome shotgun (WGS) entry which is preliminary data.</text>
</comment>
<sequence>MNEEVQEEWSSMRDEYGLTIYSPRLDIAVGPFATHERLGDEYDSILKRPIVESFLKVLVEYNRINLEAFDYFVRPPEYDDIKYMNHNARCFMAIEIEHLVSRKHLIGGAINASALDRFGVVIPWSDEKLRAFIKLVRYLHYLRFAEKNTFNTTNLLIITKEQMDAALHDLFWSNQKRV</sequence>
<protein>
    <submittedName>
        <fullName evidence="1">Uncharacterized protein</fullName>
    </submittedName>
</protein>
<reference evidence="1 2" key="1">
    <citation type="submission" date="2024-09" db="EMBL/GenBank/DDBJ databases">
        <authorList>
            <person name="Ruan L."/>
        </authorList>
    </citation>
    <scope>NUCLEOTIDE SEQUENCE [LARGE SCALE GENOMIC DNA]</scope>
    <source>
        <strain evidence="1 2">D33</strain>
    </source>
</reference>
<accession>A0ABV5BA65</accession>
<name>A0ABV5BA65_9BACL</name>
<dbReference type="Proteomes" id="UP001580407">
    <property type="component" value="Unassembled WGS sequence"/>
</dbReference>
<dbReference type="EMBL" id="JBHILM010000016">
    <property type="protein sequence ID" value="MFB5682249.1"/>
    <property type="molecule type" value="Genomic_DNA"/>
</dbReference>
<evidence type="ECO:0000313" key="1">
    <source>
        <dbReference type="EMBL" id="MFB5682249.1"/>
    </source>
</evidence>